<keyword evidence="2" id="KW-1185">Reference proteome</keyword>
<comment type="caution">
    <text evidence="1">The sequence shown here is derived from an EMBL/GenBank/DDBJ whole genome shotgun (WGS) entry which is preliminary data.</text>
</comment>
<sequence length="102" mass="11609">MDSNGKQGREELPVSLEHENVWETKVKVSPPTAGNDNPKLGTDALTRLVRKVLEVVFEPRVKANDETIQARCLEFSKKRDHSLLKQEPHSRYKTSLVETVEV</sequence>
<proteinExistence type="predicted"/>
<organism evidence="1 2">
    <name type="scientific">Gossypium stocksii</name>
    <dbReference type="NCBI Taxonomy" id="47602"/>
    <lineage>
        <taxon>Eukaryota</taxon>
        <taxon>Viridiplantae</taxon>
        <taxon>Streptophyta</taxon>
        <taxon>Embryophyta</taxon>
        <taxon>Tracheophyta</taxon>
        <taxon>Spermatophyta</taxon>
        <taxon>Magnoliopsida</taxon>
        <taxon>eudicotyledons</taxon>
        <taxon>Gunneridae</taxon>
        <taxon>Pentapetalae</taxon>
        <taxon>rosids</taxon>
        <taxon>malvids</taxon>
        <taxon>Malvales</taxon>
        <taxon>Malvaceae</taxon>
        <taxon>Malvoideae</taxon>
        <taxon>Gossypium</taxon>
    </lineage>
</organism>
<dbReference type="EMBL" id="JAIQCV010000010">
    <property type="protein sequence ID" value="KAH1056803.1"/>
    <property type="molecule type" value="Genomic_DNA"/>
</dbReference>
<gene>
    <name evidence="1" type="ORF">J1N35_034868</name>
</gene>
<evidence type="ECO:0000313" key="1">
    <source>
        <dbReference type="EMBL" id="KAH1056803.1"/>
    </source>
</evidence>
<reference evidence="1 2" key="1">
    <citation type="journal article" date="2021" name="Plant Biotechnol. J.">
        <title>Multi-omics assisted identification of the key and species-specific regulatory components of drought-tolerant mechanisms in Gossypium stocksii.</title>
        <authorList>
            <person name="Yu D."/>
            <person name="Ke L."/>
            <person name="Zhang D."/>
            <person name="Wu Y."/>
            <person name="Sun Y."/>
            <person name="Mei J."/>
            <person name="Sun J."/>
            <person name="Sun Y."/>
        </authorList>
    </citation>
    <scope>NUCLEOTIDE SEQUENCE [LARGE SCALE GENOMIC DNA]</scope>
    <source>
        <strain evidence="2">cv. E1</strain>
        <tissue evidence="1">Leaf</tissue>
    </source>
</reference>
<dbReference type="AlphaFoldDB" id="A0A9D3USX7"/>
<evidence type="ECO:0000313" key="2">
    <source>
        <dbReference type="Proteomes" id="UP000828251"/>
    </source>
</evidence>
<name>A0A9D3USX7_9ROSI</name>
<protein>
    <submittedName>
        <fullName evidence="1">Uncharacterized protein</fullName>
    </submittedName>
</protein>
<accession>A0A9D3USX7</accession>
<dbReference type="Proteomes" id="UP000828251">
    <property type="component" value="Unassembled WGS sequence"/>
</dbReference>